<evidence type="ECO:0000259" key="5">
    <source>
        <dbReference type="Pfam" id="PF00149"/>
    </source>
</evidence>
<comment type="similarity">
    <text evidence="1 4">Belongs to the SbcD family.</text>
</comment>
<comment type="function">
    <text evidence="4">SbcCD cleaves DNA hairpin structures. These structures can inhibit DNA replication and are intermediates in certain DNA recombination reactions. The complex acts as a 3'-&gt;5' double strand exonuclease that can open hairpins. It also has a 5' single-strand endonuclease activity.</text>
</comment>
<keyword evidence="4" id="KW-0255">Endonuclease</keyword>
<keyword evidence="4" id="KW-0540">Nuclease</keyword>
<feature type="domain" description="Nuclease SbcCD subunit D C-terminal" evidence="6">
    <location>
        <begin position="268"/>
        <end position="355"/>
    </location>
</feature>
<keyword evidence="4 7" id="KW-0269">Exonuclease</keyword>
<evidence type="ECO:0000259" key="6">
    <source>
        <dbReference type="Pfam" id="PF12320"/>
    </source>
</evidence>
<dbReference type="InterPro" id="IPR004843">
    <property type="entry name" value="Calcineurin-like_PHP"/>
</dbReference>
<sequence>MKILHTSDWHIGRTFHQHSTAEALASVLDALVGLVREHAVDVVVVAGDVFDSSTPSAAAVEELDRILLALQRTGARVIVTSGNHDSPARLGAKAAFAREAGIHVITSPEEHATPVTIQDEHGPVHFYGIAYLEPALIRHRWPDQQLRHQKDAVGFALDNIRADLAARGGRSVVLAHTFVSGADGDSCESERGITTGGVDRVPVPVFDGVTYAALGHIHGRSTLAPHVRYSGAPLHLSFSEQDKPRGAWLVTLDAEGLGAVDWLDLPVPRRLVTLTGTLDELLADPALEVHAEHWVRAILTDVSRPDDPMRRLQRRFPHCAVLDFRPSRVDDAQAPTDPERLGSLTDQQVMAEFLAFARNGEGPDEAEARLLDELVGQLAGREVSR</sequence>
<evidence type="ECO:0000313" key="8">
    <source>
        <dbReference type="Proteomes" id="UP000620591"/>
    </source>
</evidence>
<keyword evidence="4" id="KW-0233">DNA recombination</keyword>
<dbReference type="InterPro" id="IPR029052">
    <property type="entry name" value="Metallo-depent_PP-like"/>
</dbReference>
<dbReference type="EMBL" id="JACTVM010000002">
    <property type="protein sequence ID" value="MBC9226584.1"/>
    <property type="molecule type" value="Genomic_DNA"/>
</dbReference>
<dbReference type="PANTHER" id="PTHR30337:SF0">
    <property type="entry name" value="NUCLEASE SBCCD SUBUNIT D"/>
    <property type="match status" value="1"/>
</dbReference>
<dbReference type="InterPro" id="IPR050535">
    <property type="entry name" value="DNA_Repair-Maintenance_Comp"/>
</dbReference>
<dbReference type="GO" id="GO:0006310">
    <property type="term" value="P:DNA recombination"/>
    <property type="evidence" value="ECO:0007669"/>
    <property type="project" value="UniProtKB-KW"/>
</dbReference>
<evidence type="ECO:0000256" key="2">
    <source>
        <dbReference type="ARBA" id="ARBA00011322"/>
    </source>
</evidence>
<evidence type="ECO:0000256" key="3">
    <source>
        <dbReference type="ARBA" id="ARBA00013365"/>
    </source>
</evidence>
<reference evidence="7" key="1">
    <citation type="submission" date="2020-09" db="EMBL/GenBank/DDBJ databases">
        <title>Novel species in genus Aeromicrobium.</title>
        <authorList>
            <person name="Zhang G."/>
        </authorList>
    </citation>
    <scope>NUCLEOTIDE SEQUENCE</scope>
    <source>
        <strain evidence="7">Zg-636</strain>
    </source>
</reference>
<dbReference type="InterPro" id="IPR004593">
    <property type="entry name" value="SbcD"/>
</dbReference>
<dbReference type="Pfam" id="PF00149">
    <property type="entry name" value="Metallophos"/>
    <property type="match status" value="1"/>
</dbReference>
<dbReference type="RefSeq" id="WP_187769406.1">
    <property type="nucleotide sequence ID" value="NZ_JACTVM010000002.1"/>
</dbReference>
<dbReference type="GO" id="GO:0004519">
    <property type="term" value="F:endonuclease activity"/>
    <property type="evidence" value="ECO:0007669"/>
    <property type="project" value="UniProtKB-KW"/>
</dbReference>
<dbReference type="AlphaFoldDB" id="A0A8I0K2L9"/>
<evidence type="ECO:0000313" key="7">
    <source>
        <dbReference type="EMBL" id="MBC9226584.1"/>
    </source>
</evidence>
<accession>A0A8I0K2L9</accession>
<proteinExistence type="inferred from homology"/>
<evidence type="ECO:0000256" key="4">
    <source>
        <dbReference type="RuleBase" id="RU363069"/>
    </source>
</evidence>
<dbReference type="GO" id="GO:0006260">
    <property type="term" value="P:DNA replication"/>
    <property type="evidence" value="ECO:0007669"/>
    <property type="project" value="UniProtKB-KW"/>
</dbReference>
<dbReference type="Pfam" id="PF12320">
    <property type="entry name" value="SbcD_C"/>
    <property type="match status" value="1"/>
</dbReference>
<organism evidence="7 8">
    <name type="scientific">Aeromicrobium senzhongii</name>
    <dbReference type="NCBI Taxonomy" id="2663859"/>
    <lineage>
        <taxon>Bacteria</taxon>
        <taxon>Bacillati</taxon>
        <taxon>Actinomycetota</taxon>
        <taxon>Actinomycetes</taxon>
        <taxon>Propionibacteriales</taxon>
        <taxon>Nocardioidaceae</taxon>
        <taxon>Aeromicrobium</taxon>
    </lineage>
</organism>
<keyword evidence="4" id="KW-0378">Hydrolase</keyword>
<comment type="caution">
    <text evidence="7">The sequence shown here is derived from an EMBL/GenBank/DDBJ whole genome shotgun (WGS) entry which is preliminary data.</text>
</comment>
<feature type="domain" description="Calcineurin-like phosphoesterase" evidence="5">
    <location>
        <begin position="1"/>
        <end position="218"/>
    </location>
</feature>
<protein>
    <recommendedName>
        <fullName evidence="3 4">Nuclease SbcCD subunit D</fullName>
    </recommendedName>
</protein>
<dbReference type="PANTHER" id="PTHR30337">
    <property type="entry name" value="COMPONENT OF ATP-DEPENDENT DSDNA EXONUCLEASE"/>
    <property type="match status" value="1"/>
</dbReference>
<keyword evidence="4" id="KW-0235">DNA replication</keyword>
<dbReference type="InterPro" id="IPR026843">
    <property type="entry name" value="SbcD_C"/>
</dbReference>
<dbReference type="NCBIfam" id="TIGR00619">
    <property type="entry name" value="sbcd"/>
    <property type="match status" value="1"/>
</dbReference>
<comment type="subunit">
    <text evidence="2 4">Heterodimer of SbcC and SbcD.</text>
</comment>
<dbReference type="GO" id="GO:0008408">
    <property type="term" value="F:3'-5' exonuclease activity"/>
    <property type="evidence" value="ECO:0007669"/>
    <property type="project" value="InterPro"/>
</dbReference>
<gene>
    <name evidence="4" type="primary">sbcD</name>
    <name evidence="7" type="ORF">IBG24_09680</name>
</gene>
<dbReference type="SUPFAM" id="SSF56300">
    <property type="entry name" value="Metallo-dependent phosphatases"/>
    <property type="match status" value="1"/>
</dbReference>
<evidence type="ECO:0000256" key="1">
    <source>
        <dbReference type="ARBA" id="ARBA00010555"/>
    </source>
</evidence>
<dbReference type="Gene3D" id="3.60.21.10">
    <property type="match status" value="1"/>
</dbReference>
<name>A0A8I0K2L9_9ACTN</name>
<dbReference type="Proteomes" id="UP000620591">
    <property type="component" value="Unassembled WGS sequence"/>
</dbReference>